<gene>
    <name evidence="1" type="ORF">Tci_912863</name>
</gene>
<evidence type="ECO:0000313" key="1">
    <source>
        <dbReference type="EMBL" id="GFD40894.1"/>
    </source>
</evidence>
<accession>A0A699W9C0</accession>
<reference evidence="1" key="1">
    <citation type="journal article" date="2019" name="Sci. Rep.">
        <title>Draft genome of Tanacetum cinerariifolium, the natural source of mosquito coil.</title>
        <authorList>
            <person name="Yamashiro T."/>
            <person name="Shiraishi A."/>
            <person name="Satake H."/>
            <person name="Nakayama K."/>
        </authorList>
    </citation>
    <scope>NUCLEOTIDE SEQUENCE</scope>
</reference>
<sequence>MVQVCAREEYARDGHRGGRADASEPGLRACQVHRRGQANPSAPPIAPACHILVPPDPIAEVQHVAAVWATAMLATPFGAAEADDGRQLAPINRIEPAMFARDRHDDSMSQLGVERKQKTPVIQIYHYR</sequence>
<proteinExistence type="predicted"/>
<comment type="caution">
    <text evidence="1">The sequence shown here is derived from an EMBL/GenBank/DDBJ whole genome shotgun (WGS) entry which is preliminary data.</text>
</comment>
<dbReference type="AlphaFoldDB" id="A0A699W9C0"/>
<dbReference type="EMBL" id="BKCJ011541698">
    <property type="protein sequence ID" value="GFD40894.1"/>
    <property type="molecule type" value="Genomic_DNA"/>
</dbReference>
<organism evidence="1">
    <name type="scientific">Tanacetum cinerariifolium</name>
    <name type="common">Dalmatian daisy</name>
    <name type="synonym">Chrysanthemum cinerariifolium</name>
    <dbReference type="NCBI Taxonomy" id="118510"/>
    <lineage>
        <taxon>Eukaryota</taxon>
        <taxon>Viridiplantae</taxon>
        <taxon>Streptophyta</taxon>
        <taxon>Embryophyta</taxon>
        <taxon>Tracheophyta</taxon>
        <taxon>Spermatophyta</taxon>
        <taxon>Magnoliopsida</taxon>
        <taxon>eudicotyledons</taxon>
        <taxon>Gunneridae</taxon>
        <taxon>Pentapetalae</taxon>
        <taxon>asterids</taxon>
        <taxon>campanulids</taxon>
        <taxon>Asterales</taxon>
        <taxon>Asteraceae</taxon>
        <taxon>Asteroideae</taxon>
        <taxon>Anthemideae</taxon>
        <taxon>Anthemidinae</taxon>
        <taxon>Tanacetum</taxon>
    </lineage>
</organism>
<protein>
    <submittedName>
        <fullName evidence="1">Uncharacterized protein</fullName>
    </submittedName>
</protein>
<name>A0A699W9C0_TANCI</name>